<dbReference type="Gene3D" id="2.130.10.80">
    <property type="entry name" value="Galactose oxidase/kelch, beta-propeller"/>
    <property type="match status" value="1"/>
</dbReference>
<name>A0A820GSF3_9BILA</name>
<dbReference type="EMBL" id="CAJOAZ010014681">
    <property type="protein sequence ID" value="CAF4283435.1"/>
    <property type="molecule type" value="Genomic_DNA"/>
</dbReference>
<dbReference type="Pfam" id="PF01344">
    <property type="entry name" value="Kelch_1"/>
    <property type="match status" value="1"/>
</dbReference>
<dbReference type="InterPro" id="IPR037293">
    <property type="entry name" value="Gal_Oxidase_central_sf"/>
</dbReference>
<evidence type="ECO:0000313" key="3">
    <source>
        <dbReference type="Proteomes" id="UP000663844"/>
    </source>
</evidence>
<dbReference type="InterPro" id="IPR011043">
    <property type="entry name" value="Gal_Oxase/kelch_b-propeller"/>
</dbReference>
<keyword evidence="1" id="KW-0880">Kelch repeat</keyword>
<dbReference type="InterPro" id="IPR006652">
    <property type="entry name" value="Kelch_1"/>
</dbReference>
<comment type="caution">
    <text evidence="2">The sequence shown here is derived from an EMBL/GenBank/DDBJ whole genome shotgun (WGS) entry which is preliminary data.</text>
</comment>
<sequence>TMSVGRQYHTVSVLGNGKILVTGGYNNNYLNSAE</sequence>
<dbReference type="Proteomes" id="UP000663844">
    <property type="component" value="Unassembled WGS sequence"/>
</dbReference>
<reference evidence="2" key="1">
    <citation type="submission" date="2021-02" db="EMBL/GenBank/DDBJ databases">
        <authorList>
            <person name="Nowell W R."/>
        </authorList>
    </citation>
    <scope>NUCLEOTIDE SEQUENCE</scope>
</reference>
<organism evidence="2 3">
    <name type="scientific">Adineta steineri</name>
    <dbReference type="NCBI Taxonomy" id="433720"/>
    <lineage>
        <taxon>Eukaryota</taxon>
        <taxon>Metazoa</taxon>
        <taxon>Spiralia</taxon>
        <taxon>Gnathifera</taxon>
        <taxon>Rotifera</taxon>
        <taxon>Eurotatoria</taxon>
        <taxon>Bdelloidea</taxon>
        <taxon>Adinetida</taxon>
        <taxon>Adinetidae</taxon>
        <taxon>Adineta</taxon>
    </lineage>
</organism>
<evidence type="ECO:0000313" key="2">
    <source>
        <dbReference type="EMBL" id="CAF4283435.1"/>
    </source>
</evidence>
<accession>A0A820GSF3</accession>
<protein>
    <submittedName>
        <fullName evidence="2">Uncharacterized protein</fullName>
    </submittedName>
</protein>
<proteinExistence type="predicted"/>
<dbReference type="SUPFAM" id="SSF50965">
    <property type="entry name" value="Galactose oxidase, central domain"/>
    <property type="match status" value="1"/>
</dbReference>
<dbReference type="AlphaFoldDB" id="A0A820GSF3"/>
<evidence type="ECO:0000256" key="1">
    <source>
        <dbReference type="ARBA" id="ARBA00022441"/>
    </source>
</evidence>
<feature type="non-terminal residue" evidence="2">
    <location>
        <position position="1"/>
    </location>
</feature>
<gene>
    <name evidence="2" type="ORF">OXD698_LOCUS45191</name>
</gene>